<accession>A0ABN9FQQ0</accession>
<proteinExistence type="predicted"/>
<gene>
    <name evidence="1" type="ORF">SPARVUS_LOCUS12504726</name>
</gene>
<evidence type="ECO:0000313" key="1">
    <source>
        <dbReference type="EMBL" id="CAI9598838.1"/>
    </source>
</evidence>
<reference evidence="1" key="1">
    <citation type="submission" date="2023-05" db="EMBL/GenBank/DDBJ databases">
        <authorList>
            <person name="Stuckert A."/>
        </authorList>
    </citation>
    <scope>NUCLEOTIDE SEQUENCE</scope>
</reference>
<name>A0ABN9FQQ0_9NEOB</name>
<dbReference type="EMBL" id="CATNWA010017209">
    <property type="protein sequence ID" value="CAI9598838.1"/>
    <property type="molecule type" value="Genomic_DNA"/>
</dbReference>
<evidence type="ECO:0000313" key="2">
    <source>
        <dbReference type="Proteomes" id="UP001162483"/>
    </source>
</evidence>
<organism evidence="1 2">
    <name type="scientific">Staurois parvus</name>
    <dbReference type="NCBI Taxonomy" id="386267"/>
    <lineage>
        <taxon>Eukaryota</taxon>
        <taxon>Metazoa</taxon>
        <taxon>Chordata</taxon>
        <taxon>Craniata</taxon>
        <taxon>Vertebrata</taxon>
        <taxon>Euteleostomi</taxon>
        <taxon>Amphibia</taxon>
        <taxon>Batrachia</taxon>
        <taxon>Anura</taxon>
        <taxon>Neobatrachia</taxon>
        <taxon>Ranoidea</taxon>
        <taxon>Ranidae</taxon>
        <taxon>Staurois</taxon>
    </lineage>
</organism>
<comment type="caution">
    <text evidence="1">The sequence shown here is derived from an EMBL/GenBank/DDBJ whole genome shotgun (WGS) entry which is preliminary data.</text>
</comment>
<protein>
    <submittedName>
        <fullName evidence="1">Uncharacterized protein</fullName>
    </submittedName>
</protein>
<sequence>MASQPRACARSLGAHSTAIRSLSCDHLQSSKQDFTSDIIAYYV</sequence>
<dbReference type="Proteomes" id="UP001162483">
    <property type="component" value="Unassembled WGS sequence"/>
</dbReference>
<keyword evidence="2" id="KW-1185">Reference proteome</keyword>